<evidence type="ECO:0000313" key="1">
    <source>
        <dbReference type="EMBL" id="OGY22038.1"/>
    </source>
</evidence>
<sequence length="182" mass="19418">MRKIILACVIVVGLAVGYFLIRDDSSKKTGAPVVNENGEFRPDPSSATFTFDGEVVTLSSGRSAKAVVPGSALVEETLLLDKFAYGDINADGKEDTLLLLARYGAGSGTFIYLAGFISGPVTYRGTEAVFIGDRITPQSISIGGGTITVSYLDREDNEAFAAEPTVKVSKRFVYKNGGFQER</sequence>
<protein>
    <submittedName>
        <fullName evidence="1">Uncharacterized protein</fullName>
    </submittedName>
</protein>
<accession>A0A1G1W2Y2</accession>
<proteinExistence type="predicted"/>
<evidence type="ECO:0000313" key="2">
    <source>
        <dbReference type="Proteomes" id="UP000178493"/>
    </source>
</evidence>
<dbReference type="EMBL" id="MHCO01000055">
    <property type="protein sequence ID" value="OGY22038.1"/>
    <property type="molecule type" value="Genomic_DNA"/>
</dbReference>
<gene>
    <name evidence="1" type="ORF">A2126_01490</name>
</gene>
<dbReference type="Proteomes" id="UP000178493">
    <property type="component" value="Unassembled WGS sequence"/>
</dbReference>
<dbReference type="AlphaFoldDB" id="A0A1G1W2Y2"/>
<comment type="caution">
    <text evidence="1">The sequence shown here is derived from an EMBL/GenBank/DDBJ whole genome shotgun (WGS) entry which is preliminary data.</text>
</comment>
<organism evidence="1 2">
    <name type="scientific">Candidatus Woykebacteria bacterium GWB1_45_5</name>
    <dbReference type="NCBI Taxonomy" id="1802592"/>
    <lineage>
        <taxon>Bacteria</taxon>
        <taxon>Candidatus Woykeibacteriota</taxon>
    </lineage>
</organism>
<name>A0A1G1W2Y2_9BACT</name>
<reference evidence="1 2" key="1">
    <citation type="journal article" date="2016" name="Nat. Commun.">
        <title>Thousands of microbial genomes shed light on interconnected biogeochemical processes in an aquifer system.</title>
        <authorList>
            <person name="Anantharaman K."/>
            <person name="Brown C.T."/>
            <person name="Hug L.A."/>
            <person name="Sharon I."/>
            <person name="Castelle C.J."/>
            <person name="Probst A.J."/>
            <person name="Thomas B.C."/>
            <person name="Singh A."/>
            <person name="Wilkins M.J."/>
            <person name="Karaoz U."/>
            <person name="Brodie E.L."/>
            <person name="Williams K.H."/>
            <person name="Hubbard S.S."/>
            <person name="Banfield J.F."/>
        </authorList>
    </citation>
    <scope>NUCLEOTIDE SEQUENCE [LARGE SCALE GENOMIC DNA]</scope>
</reference>